<evidence type="ECO:0000313" key="1">
    <source>
        <dbReference type="EMBL" id="KAH9364915.1"/>
    </source>
</evidence>
<evidence type="ECO:0000313" key="2">
    <source>
        <dbReference type="Proteomes" id="UP000821853"/>
    </source>
</evidence>
<dbReference type="VEuPathDB" id="VectorBase:HLOH_053235"/>
<evidence type="ECO:0008006" key="3">
    <source>
        <dbReference type="Google" id="ProtNLM"/>
    </source>
</evidence>
<proteinExistence type="predicted"/>
<dbReference type="EMBL" id="JABSTR010000003">
    <property type="protein sequence ID" value="KAH9364915.1"/>
    <property type="molecule type" value="Genomic_DNA"/>
</dbReference>
<dbReference type="AlphaFoldDB" id="A0A9J6FQ07"/>
<dbReference type="OrthoDB" id="6492785at2759"/>
<dbReference type="SUPFAM" id="SSF49265">
    <property type="entry name" value="Fibronectin type III"/>
    <property type="match status" value="1"/>
</dbReference>
<protein>
    <recommendedName>
        <fullName evidence="3">Fibronectin type-III domain-containing protein</fullName>
    </recommendedName>
</protein>
<keyword evidence="2" id="KW-1185">Reference proteome</keyword>
<dbReference type="Proteomes" id="UP000821853">
    <property type="component" value="Unassembled WGS sequence"/>
</dbReference>
<reference evidence="1 2" key="1">
    <citation type="journal article" date="2020" name="Cell">
        <title>Large-Scale Comparative Analyses of Tick Genomes Elucidate Their Genetic Diversity and Vector Capacities.</title>
        <authorList>
            <consortium name="Tick Genome and Microbiome Consortium (TIGMIC)"/>
            <person name="Jia N."/>
            <person name="Wang J."/>
            <person name="Shi W."/>
            <person name="Du L."/>
            <person name="Sun Y."/>
            <person name="Zhan W."/>
            <person name="Jiang J.F."/>
            <person name="Wang Q."/>
            <person name="Zhang B."/>
            <person name="Ji P."/>
            <person name="Bell-Sakyi L."/>
            <person name="Cui X.M."/>
            <person name="Yuan T.T."/>
            <person name="Jiang B.G."/>
            <person name="Yang W.F."/>
            <person name="Lam T.T."/>
            <person name="Chang Q.C."/>
            <person name="Ding S.J."/>
            <person name="Wang X.J."/>
            <person name="Zhu J.G."/>
            <person name="Ruan X.D."/>
            <person name="Zhao L."/>
            <person name="Wei J.T."/>
            <person name="Ye R.Z."/>
            <person name="Que T.C."/>
            <person name="Du C.H."/>
            <person name="Zhou Y.H."/>
            <person name="Cheng J.X."/>
            <person name="Dai P.F."/>
            <person name="Guo W.B."/>
            <person name="Han X.H."/>
            <person name="Huang E.J."/>
            <person name="Li L.F."/>
            <person name="Wei W."/>
            <person name="Gao Y.C."/>
            <person name="Liu J.Z."/>
            <person name="Shao H.Z."/>
            <person name="Wang X."/>
            <person name="Wang C.C."/>
            <person name="Yang T.C."/>
            <person name="Huo Q.B."/>
            <person name="Li W."/>
            <person name="Chen H.Y."/>
            <person name="Chen S.E."/>
            <person name="Zhou L.G."/>
            <person name="Ni X.B."/>
            <person name="Tian J.H."/>
            <person name="Sheng Y."/>
            <person name="Liu T."/>
            <person name="Pan Y.S."/>
            <person name="Xia L.Y."/>
            <person name="Li J."/>
            <person name="Zhao F."/>
            <person name="Cao W.C."/>
        </authorList>
    </citation>
    <scope>NUCLEOTIDE SEQUENCE [LARGE SCALE GENOMIC DNA]</scope>
    <source>
        <strain evidence="1">HaeL-2018</strain>
    </source>
</reference>
<gene>
    <name evidence="1" type="ORF">HPB48_000635</name>
</gene>
<dbReference type="InterPro" id="IPR036116">
    <property type="entry name" value="FN3_sf"/>
</dbReference>
<comment type="caution">
    <text evidence="1">The sequence shown here is derived from an EMBL/GenBank/DDBJ whole genome shotgun (WGS) entry which is preliminary data.</text>
</comment>
<organism evidence="1 2">
    <name type="scientific">Haemaphysalis longicornis</name>
    <name type="common">Bush tick</name>
    <dbReference type="NCBI Taxonomy" id="44386"/>
    <lineage>
        <taxon>Eukaryota</taxon>
        <taxon>Metazoa</taxon>
        <taxon>Ecdysozoa</taxon>
        <taxon>Arthropoda</taxon>
        <taxon>Chelicerata</taxon>
        <taxon>Arachnida</taxon>
        <taxon>Acari</taxon>
        <taxon>Parasitiformes</taxon>
        <taxon>Ixodida</taxon>
        <taxon>Ixodoidea</taxon>
        <taxon>Ixodidae</taxon>
        <taxon>Haemaphysalinae</taxon>
        <taxon>Haemaphysalis</taxon>
    </lineage>
</organism>
<sequence>MAILEMQSPSSMVLWRKTRDNRNATVWVDGSHMTLSSHSLPVCELLPCGTYAVHIRSCLADACSDATTTVFKTSPSSIPTPFITTIFSNDTSSIHMEWSFRRPIERPDLDPQFEVRVGTNGIFEIIKTTGMALTVTDLSAGTEYEVEVRQSLKVAPELRKYGNPARAVVRTWPKDDELVVGGVVAGVAVPFVEMPGKPEDERFAATGRSGKEDL</sequence>
<name>A0A9J6FQ07_HAELO</name>
<accession>A0A9J6FQ07</accession>